<protein>
    <recommendedName>
        <fullName evidence="4">t-SNARE coiled-coil homology domain-containing protein</fullName>
    </recommendedName>
</protein>
<accession>A0A6I2MEQ2</accession>
<proteinExistence type="predicted"/>
<dbReference type="Gene3D" id="1.20.1260.80">
    <property type="match status" value="1"/>
</dbReference>
<comment type="caution">
    <text evidence="2">The sequence shown here is derived from an EMBL/GenBank/DDBJ whole genome shotgun (WGS) entry which is preliminary data.</text>
</comment>
<feature type="coiled-coil region" evidence="1">
    <location>
        <begin position="9"/>
        <end position="71"/>
    </location>
</feature>
<evidence type="ECO:0000313" key="2">
    <source>
        <dbReference type="EMBL" id="MRX54233.1"/>
    </source>
</evidence>
<sequence>MEELLLKFMDQMNSQFDKVNHRLDRLDEKMDKLENRMDTLELSMDKLDNRMIKLETKMDRMETRVESLESGQKQHRGETAYQYEMLQSSIGNVTTELKSGFKQLSKVTAENRDVLELVQMRIS</sequence>
<evidence type="ECO:0008006" key="4">
    <source>
        <dbReference type="Google" id="ProtNLM"/>
    </source>
</evidence>
<dbReference type="Proteomes" id="UP000441585">
    <property type="component" value="Unassembled WGS sequence"/>
</dbReference>
<name>A0A6I2MEQ2_9BACI</name>
<keyword evidence="1" id="KW-0175">Coiled coil</keyword>
<evidence type="ECO:0000256" key="1">
    <source>
        <dbReference type="SAM" id="Coils"/>
    </source>
</evidence>
<reference evidence="2 3" key="1">
    <citation type="submission" date="2019-11" db="EMBL/GenBank/DDBJ databases">
        <title>Bacillus idriensis genome.</title>
        <authorList>
            <person name="Konopka E.N."/>
            <person name="Newman J.D."/>
        </authorList>
    </citation>
    <scope>NUCLEOTIDE SEQUENCE [LARGE SCALE GENOMIC DNA]</scope>
    <source>
        <strain evidence="2 3">DSM 19097</strain>
    </source>
</reference>
<organism evidence="2 3">
    <name type="scientific">Metabacillus idriensis</name>
    <dbReference type="NCBI Taxonomy" id="324768"/>
    <lineage>
        <taxon>Bacteria</taxon>
        <taxon>Bacillati</taxon>
        <taxon>Bacillota</taxon>
        <taxon>Bacilli</taxon>
        <taxon>Bacillales</taxon>
        <taxon>Bacillaceae</taxon>
        <taxon>Metabacillus</taxon>
    </lineage>
</organism>
<dbReference type="SUPFAM" id="SSF57997">
    <property type="entry name" value="Tropomyosin"/>
    <property type="match status" value="1"/>
</dbReference>
<keyword evidence="3" id="KW-1185">Reference proteome</keyword>
<dbReference type="EMBL" id="WKKF01000002">
    <property type="protein sequence ID" value="MRX54233.1"/>
    <property type="molecule type" value="Genomic_DNA"/>
</dbReference>
<dbReference type="RefSeq" id="WP_154318448.1">
    <property type="nucleotide sequence ID" value="NZ_CAJGAA010000002.1"/>
</dbReference>
<gene>
    <name evidence="2" type="ORF">GJU41_09635</name>
</gene>
<dbReference type="AlphaFoldDB" id="A0A6I2MEQ2"/>
<evidence type="ECO:0000313" key="3">
    <source>
        <dbReference type="Proteomes" id="UP000441585"/>
    </source>
</evidence>